<gene>
    <name evidence="1" type="ORF">LCGC14_2082250</name>
</gene>
<evidence type="ECO:0000313" key="1">
    <source>
        <dbReference type="EMBL" id="KKL72706.1"/>
    </source>
</evidence>
<organism evidence="1">
    <name type="scientific">marine sediment metagenome</name>
    <dbReference type="NCBI Taxonomy" id="412755"/>
    <lineage>
        <taxon>unclassified sequences</taxon>
        <taxon>metagenomes</taxon>
        <taxon>ecological metagenomes</taxon>
    </lineage>
</organism>
<name>A0A0F9F2H2_9ZZZZ</name>
<accession>A0A0F9F2H2</accession>
<dbReference type="AlphaFoldDB" id="A0A0F9F2H2"/>
<reference evidence="1" key="1">
    <citation type="journal article" date="2015" name="Nature">
        <title>Complex archaea that bridge the gap between prokaryotes and eukaryotes.</title>
        <authorList>
            <person name="Spang A."/>
            <person name="Saw J.H."/>
            <person name="Jorgensen S.L."/>
            <person name="Zaremba-Niedzwiedzka K."/>
            <person name="Martijn J."/>
            <person name="Lind A.E."/>
            <person name="van Eijk R."/>
            <person name="Schleper C."/>
            <person name="Guy L."/>
            <person name="Ettema T.J."/>
        </authorList>
    </citation>
    <scope>NUCLEOTIDE SEQUENCE</scope>
</reference>
<sequence>MKIRENGHITQDGAILHISEMLKLEETKLFRKGLPRLIPCPICEFDATILINIKKKLSTDLKCGNCHNLVTVRILPSGIYKIRSERGDELVNGTDRRWLNKLI</sequence>
<protein>
    <submittedName>
        <fullName evidence="1">Uncharacterized protein</fullName>
    </submittedName>
</protein>
<comment type="caution">
    <text evidence="1">The sequence shown here is derived from an EMBL/GenBank/DDBJ whole genome shotgun (WGS) entry which is preliminary data.</text>
</comment>
<proteinExistence type="predicted"/>
<dbReference type="EMBL" id="LAZR01025190">
    <property type="protein sequence ID" value="KKL72706.1"/>
    <property type="molecule type" value="Genomic_DNA"/>
</dbReference>